<comment type="caution">
    <text evidence="10">The sequence shown here is derived from an EMBL/GenBank/DDBJ whole genome shotgun (WGS) entry which is preliminary data.</text>
</comment>
<dbReference type="SUPFAM" id="SSF56176">
    <property type="entry name" value="FAD-binding/transporter-associated domain-like"/>
    <property type="match status" value="1"/>
</dbReference>
<dbReference type="InterPro" id="IPR016169">
    <property type="entry name" value="FAD-bd_PCMH_sub2"/>
</dbReference>
<feature type="region of interest" description="Disordered" evidence="8">
    <location>
        <begin position="21"/>
        <end position="41"/>
    </location>
</feature>
<evidence type="ECO:0000256" key="2">
    <source>
        <dbReference type="ARBA" id="ARBA00008000"/>
    </source>
</evidence>
<dbReference type="SUPFAM" id="SSF55103">
    <property type="entry name" value="FAD-linked oxidases, C-terminal domain"/>
    <property type="match status" value="1"/>
</dbReference>
<feature type="compositionally biased region" description="Basic and acidic residues" evidence="8">
    <location>
        <begin position="21"/>
        <end position="33"/>
    </location>
</feature>
<evidence type="ECO:0000259" key="9">
    <source>
        <dbReference type="PROSITE" id="PS51387"/>
    </source>
</evidence>
<keyword evidence="11" id="KW-1185">Reference proteome</keyword>
<dbReference type="GO" id="GO:1903457">
    <property type="term" value="P:lactate catabolic process"/>
    <property type="evidence" value="ECO:0007669"/>
    <property type="project" value="TreeGrafter"/>
</dbReference>
<dbReference type="STRING" id="314265.R2601_23640"/>
<dbReference type="eggNOG" id="COG0277">
    <property type="taxonomic scope" value="Bacteria"/>
</dbReference>
<reference evidence="10 11" key="1">
    <citation type="journal article" date="2010" name="J. Bacteriol.">
        <title>Genome sequences of Pelagibaca bermudensis HTCC2601T and Maritimibacter alkaliphilus HTCC2654T, the type strains of two marine Roseobacter genera.</title>
        <authorList>
            <person name="Thrash J.C."/>
            <person name="Cho J.C."/>
            <person name="Ferriera S."/>
            <person name="Johnson J."/>
            <person name="Vergin K.L."/>
            <person name="Giovannoni S.J."/>
        </authorList>
    </citation>
    <scope>NUCLEOTIDE SEQUENCE [LARGE SCALE GENOMIC DNA]</scope>
    <source>
        <strain evidence="11">DSM 26914 / JCM 13377 / KCTC 12554 / HTCC2601</strain>
    </source>
</reference>
<evidence type="ECO:0000256" key="3">
    <source>
        <dbReference type="ARBA" id="ARBA00022630"/>
    </source>
</evidence>
<comment type="similarity">
    <text evidence="2">Belongs to the FAD-binding oxidoreductase/transferase type 4 family.</text>
</comment>
<dbReference type="Proteomes" id="UP000006230">
    <property type="component" value="Unassembled WGS sequence"/>
</dbReference>
<keyword evidence="5" id="KW-0809">Transit peptide</keyword>
<dbReference type="InterPro" id="IPR006094">
    <property type="entry name" value="Oxid_FAD_bind_N"/>
</dbReference>
<keyword evidence="3" id="KW-0285">Flavoprotein</keyword>
<dbReference type="EC" id="1.1.2.4" evidence="7"/>
<sequence length="457" mass="48514">MPKDAALDALASLLGERLSRSKPDLAEHGRSESHFPTTPPDAVAYPESTEEVQALVKICAEHDCPVIGWGAGTSLEGHGLAVQGGVVVDFSRMNKVIEIRLDDMDVTVQPGVTREALNEELRATGLFFPVDPGANASLGGMAMTRASGTTTVRYGTMRDNVLGLTVVLADGRVIRTGTRARKSAAGFDLTALMVGSEGTLGLVTELTLRLHGIPEATSAGICAFPDMGSAVTAVMETIQMGIPMARIEFVDAATAQAFTAYSGMEMSQAPHLLVEFHGSPESVAQDAERFGEIVAEHGASPFQWSAREEERRALWALRHNGYYAILASRKGARAVVTDMCVPISRLASAVEETQADIAQSCVPGPILGHVGDGNFHAILLIDPEKPEELDEAKRLSHRMAERALALGGTCTGEHGVGLGKMAYMEAEHGDGWQVMGQIKQALDPKGIMNPGKLVPQG</sequence>
<feature type="domain" description="FAD-binding PCMH-type" evidence="9">
    <location>
        <begin position="35"/>
        <end position="213"/>
    </location>
</feature>
<evidence type="ECO:0000313" key="10">
    <source>
        <dbReference type="EMBL" id="EAU44908.1"/>
    </source>
</evidence>
<comment type="cofactor">
    <cofactor evidence="1">
        <name>FAD</name>
        <dbReference type="ChEBI" id="CHEBI:57692"/>
    </cofactor>
</comment>
<dbReference type="PROSITE" id="PS51387">
    <property type="entry name" value="FAD_PCMH"/>
    <property type="match status" value="1"/>
</dbReference>
<dbReference type="Pfam" id="PF01565">
    <property type="entry name" value="FAD_binding_4"/>
    <property type="match status" value="1"/>
</dbReference>
<evidence type="ECO:0000256" key="8">
    <source>
        <dbReference type="SAM" id="MobiDB-lite"/>
    </source>
</evidence>
<dbReference type="Gene3D" id="3.30.465.10">
    <property type="match status" value="1"/>
</dbReference>
<evidence type="ECO:0000256" key="6">
    <source>
        <dbReference type="ARBA" id="ARBA00023002"/>
    </source>
</evidence>
<dbReference type="InterPro" id="IPR004113">
    <property type="entry name" value="FAD-bd_oxidored_4_C"/>
</dbReference>
<dbReference type="GO" id="GO:0071949">
    <property type="term" value="F:FAD binding"/>
    <property type="evidence" value="ECO:0007669"/>
    <property type="project" value="InterPro"/>
</dbReference>
<protein>
    <recommendedName>
        <fullName evidence="7">D-lactate dehydrogenase (cytochrome)</fullName>
        <ecNumber evidence="7">1.1.2.4</ecNumber>
    </recommendedName>
</protein>
<dbReference type="EMBL" id="AATQ01000035">
    <property type="protein sequence ID" value="EAU44908.1"/>
    <property type="molecule type" value="Genomic_DNA"/>
</dbReference>
<dbReference type="Gene3D" id="1.10.45.10">
    <property type="entry name" value="Vanillyl-alcohol Oxidase, Chain A, domain 4"/>
    <property type="match status" value="1"/>
</dbReference>
<evidence type="ECO:0000256" key="5">
    <source>
        <dbReference type="ARBA" id="ARBA00022946"/>
    </source>
</evidence>
<dbReference type="PANTHER" id="PTHR11748">
    <property type="entry name" value="D-LACTATE DEHYDROGENASE"/>
    <property type="match status" value="1"/>
</dbReference>
<dbReference type="AlphaFoldDB" id="Q0FL57"/>
<dbReference type="HOGENOM" id="CLU_017779_3_0_5"/>
<dbReference type="InterPro" id="IPR016164">
    <property type="entry name" value="FAD-linked_Oxase-like_C"/>
</dbReference>
<dbReference type="Pfam" id="PF02913">
    <property type="entry name" value="FAD-oxidase_C"/>
    <property type="match status" value="1"/>
</dbReference>
<evidence type="ECO:0000256" key="7">
    <source>
        <dbReference type="ARBA" id="ARBA00038897"/>
    </source>
</evidence>
<evidence type="ECO:0000256" key="4">
    <source>
        <dbReference type="ARBA" id="ARBA00022827"/>
    </source>
</evidence>
<dbReference type="PANTHER" id="PTHR11748:SF111">
    <property type="entry name" value="D-LACTATE DEHYDROGENASE, MITOCHONDRIAL-RELATED"/>
    <property type="match status" value="1"/>
</dbReference>
<organism evidence="10 11">
    <name type="scientific">Salipiger bermudensis (strain DSM 26914 / JCM 13377 / KCTC 12554 / HTCC2601)</name>
    <name type="common">Pelagibaca bermudensis</name>
    <dbReference type="NCBI Taxonomy" id="314265"/>
    <lineage>
        <taxon>Bacteria</taxon>
        <taxon>Pseudomonadati</taxon>
        <taxon>Pseudomonadota</taxon>
        <taxon>Alphaproteobacteria</taxon>
        <taxon>Rhodobacterales</taxon>
        <taxon>Roseobacteraceae</taxon>
        <taxon>Salipiger</taxon>
    </lineage>
</organism>
<dbReference type="OrthoDB" id="9811557at2"/>
<dbReference type="RefSeq" id="WP_007800044.1">
    <property type="nucleotide sequence ID" value="NZ_DS022276.1"/>
</dbReference>
<dbReference type="Gene3D" id="3.30.70.2740">
    <property type="match status" value="1"/>
</dbReference>
<dbReference type="GO" id="GO:0004458">
    <property type="term" value="F:D-lactate dehydrogenase (cytochrome) activity"/>
    <property type="evidence" value="ECO:0007669"/>
    <property type="project" value="UniProtKB-EC"/>
</dbReference>
<accession>Q0FL57</accession>
<proteinExistence type="inferred from homology"/>
<evidence type="ECO:0000256" key="1">
    <source>
        <dbReference type="ARBA" id="ARBA00001974"/>
    </source>
</evidence>
<dbReference type="GO" id="GO:0008720">
    <property type="term" value="F:D-lactate dehydrogenase (NAD+) activity"/>
    <property type="evidence" value="ECO:0007669"/>
    <property type="project" value="TreeGrafter"/>
</dbReference>
<name>Q0FL57_SALBH</name>
<evidence type="ECO:0000313" key="11">
    <source>
        <dbReference type="Proteomes" id="UP000006230"/>
    </source>
</evidence>
<gene>
    <name evidence="10" type="ORF">R2601_23640</name>
</gene>
<dbReference type="InterPro" id="IPR016171">
    <property type="entry name" value="Vanillyl_alc_oxidase_C-sub2"/>
</dbReference>
<keyword evidence="4" id="KW-0274">FAD</keyword>
<dbReference type="InterPro" id="IPR036318">
    <property type="entry name" value="FAD-bd_PCMH-like_sf"/>
</dbReference>
<dbReference type="FunFam" id="3.30.465.10:FF:000016">
    <property type="entry name" value="probable D-lactate dehydrogenase, mitochondrial"/>
    <property type="match status" value="1"/>
</dbReference>
<dbReference type="FunFam" id="1.10.45.10:FF:000001">
    <property type="entry name" value="D-lactate dehydrogenase mitochondrial"/>
    <property type="match status" value="1"/>
</dbReference>
<keyword evidence="6" id="KW-0560">Oxidoreductase</keyword>
<dbReference type="FunFam" id="3.30.70.2740:FF:000001">
    <property type="entry name" value="D-lactate dehydrogenase mitochondrial"/>
    <property type="match status" value="1"/>
</dbReference>
<dbReference type="InterPro" id="IPR016166">
    <property type="entry name" value="FAD-bd_PCMH"/>
</dbReference>